<evidence type="ECO:0000256" key="2">
    <source>
        <dbReference type="SAM" id="MobiDB-lite"/>
    </source>
</evidence>
<evidence type="ECO:0000259" key="3">
    <source>
        <dbReference type="Pfam" id="PF23568"/>
    </source>
</evidence>
<proteinExistence type="predicted"/>
<dbReference type="InterPro" id="IPR056514">
    <property type="entry name" value="ARM_LIN_2nd"/>
</dbReference>
<feature type="region of interest" description="Disordered" evidence="2">
    <location>
        <begin position="1"/>
        <end position="25"/>
    </location>
</feature>
<sequence>MASNSMAPISSFSSSSTSVVPSHDCERPDLKSLRTLVFSINKYISELLANAETRNKLNMRCTSELSYEKQEFFEFSEQLVLANLYWGISSVETAIQTRGLEETACQLRNSERMLQVPALLDERGMTAGVPNRHLVCCSYFYLSLVSNLQKDEWQAAQHFIQALLVYPKLIRRELAPGLCENLFPPCTVHESEEASGKRSLGYAHLVKCLDKDYSEAVKQMARRYKDWLVYYQVMFYGETPQWHPGCRDVSSPGNEPQYNMHTVPTSTESSNSSGYELSLREYYNSEKVHPLDAQAIVDEMEGKPEATYAVSGFEYSSKSIRCLQDLLKKSQSLSLTSMNSCFNDSVYDSDMEADMDDTEYAMRIPGIDDPGPDDFEQKVQAPCSTSDPEITTISLPRVHPMSAIEAIRESSLTVLQDRDEKPNTLRNCHAENESTHRTSQPQKSQVSDHIASSTSLKKCRINTRDHQGTAARNIQNSSSWNNYNKICSYSVQDSTSELLVTFEKMMSKLCFSEGLKQSEEDYAVEVTKIYSMLSNKTGMKYAMLKDVILDQLLTGISTSKKERVMRISVSILTTIASSNKSVMEDIKKKGLHLCDLAIALKQNVHEAAILIYLVKPSPVEIKKLEILPALVEVLCNSGIYKGRTASLLLTPPGASLMIIEVLVTAFDYTVNSEHLAAINSPRVLCGLLDLARTNNLDELTSLATILIKWMQFDGHCRKYISQCTPVAQFILLLQSNKKRAKLVALEYFHEVLRIPRSSAISLLQKIKKAGGIDIMHKIMDCIQQFQPDYQLLAANLLLQLDTTDNSTGRSVFREEAMQVLLKYLTSEESSDMQLLSAFILSNLGGTYAWTGEPYTVGWLVKKAGLTSLYHWNMIRNFNWSDKSLQDTSTDSWCSRITRSIIHLGDPVFHALEKGLKSKIRRVSRACLTTLAWLGCEITKGPDSIRHSACEILLGGIELFLHPGLELEDRLLSCLCIYNYASGKGMQKVIYLSEGVRESLRRLSSITWMAEELHKVAEYCLPNKSRISCVHTQIVEAGLKCSGAVGALIYYKGLLYSGYSDGSIKVWDIRGNSAILIWDMKEHKKAVTCFSLLEPGDSLLSGSIDKTIRVWQVIHRKLECIEVIAMKEPIQHLDVCGKTILATTCGHRMKVLDASRTAKDFCKSKSVKCMRVVQDKIYVGCTNSSIQEFSIINNREQEIKAPGKVWKVQNKPTSSIVAYKDWLYCASATVEGSKIKEWRRRAKPQVSIATGKGDNVLAMGVVEDFIYLNCSSSTPDIQIWLRGTQQKLGRISAGSRITSLLTANDMLLCGTESGLIKIFTLTQQPQKSTGLDPLVAEELRHRVLSSIEQCSKHGSGQFIYHNWRVKIDPFQRIKDPNCQFGHVK</sequence>
<dbReference type="InterPro" id="IPR015943">
    <property type="entry name" value="WD40/YVTN_repeat-like_dom_sf"/>
</dbReference>
<feature type="region of interest" description="Disordered" evidence="2">
    <location>
        <begin position="429"/>
        <end position="451"/>
    </location>
</feature>
<dbReference type="PANTHER" id="PTHR35549:SF2">
    <property type="entry name" value="TRANSDUCIN_WD40 REPEAT-LIKE SUPERFAMILY PROTEIN"/>
    <property type="match status" value="1"/>
</dbReference>
<feature type="repeat" description="WD" evidence="1">
    <location>
        <begin position="1053"/>
        <end position="1076"/>
    </location>
</feature>
<gene>
    <name evidence="6" type="ORF">CJ030_MR5G017241</name>
</gene>
<feature type="repeat" description="WD" evidence="1">
    <location>
        <begin position="1079"/>
        <end position="1112"/>
    </location>
</feature>
<feature type="domain" description="Putative E3 ubiquitin-protein ligase LIN ARM-like" evidence="4">
    <location>
        <begin position="662"/>
        <end position="1015"/>
    </location>
</feature>
<dbReference type="InterPro" id="IPR036322">
    <property type="entry name" value="WD40_repeat_dom_sf"/>
</dbReference>
<evidence type="ECO:0000259" key="4">
    <source>
        <dbReference type="Pfam" id="PF23628"/>
    </source>
</evidence>
<dbReference type="EMBL" id="RXIC02000023">
    <property type="protein sequence ID" value="KAB1213978.1"/>
    <property type="molecule type" value="Genomic_DNA"/>
</dbReference>
<dbReference type="Pfam" id="PF23654">
    <property type="entry name" value="ARM_LIN_2nd"/>
    <property type="match status" value="1"/>
</dbReference>
<keyword evidence="7" id="KW-1185">Reference proteome</keyword>
<dbReference type="Pfam" id="PF23628">
    <property type="entry name" value="ARM_LIN_C"/>
    <property type="match status" value="1"/>
</dbReference>
<evidence type="ECO:0000313" key="7">
    <source>
        <dbReference type="Proteomes" id="UP000516437"/>
    </source>
</evidence>
<dbReference type="InterPro" id="IPR016024">
    <property type="entry name" value="ARM-type_fold"/>
</dbReference>
<dbReference type="InterPro" id="IPR055566">
    <property type="entry name" value="ARM_LIN"/>
</dbReference>
<evidence type="ECO:0000259" key="5">
    <source>
        <dbReference type="Pfam" id="PF23654"/>
    </source>
</evidence>
<dbReference type="PROSITE" id="PS50082">
    <property type="entry name" value="WD_REPEATS_2"/>
    <property type="match status" value="2"/>
</dbReference>
<dbReference type="Gene3D" id="2.130.10.10">
    <property type="entry name" value="YVTN repeat-like/Quinoprotein amine dehydrogenase"/>
    <property type="match status" value="2"/>
</dbReference>
<dbReference type="InterPro" id="IPR056512">
    <property type="entry name" value="LIN_N"/>
</dbReference>
<dbReference type="PANTHER" id="PTHR35549">
    <property type="entry name" value="OS04G0584500 PROTEIN"/>
    <property type="match status" value="1"/>
</dbReference>
<feature type="domain" description="Putative E3 ubiquitin-protein ligase LIN N-terminal" evidence="3">
    <location>
        <begin position="34"/>
        <end position="228"/>
    </location>
</feature>
<protein>
    <submittedName>
        <fullName evidence="6">Putative E3 ubiquitin-protein ligase LIN-1</fullName>
    </submittedName>
</protein>
<keyword evidence="1" id="KW-0853">WD repeat</keyword>
<evidence type="ECO:0000256" key="1">
    <source>
        <dbReference type="PROSITE-ProRule" id="PRU00221"/>
    </source>
</evidence>
<dbReference type="SUPFAM" id="SSF48371">
    <property type="entry name" value="ARM repeat"/>
    <property type="match status" value="1"/>
</dbReference>
<feature type="domain" description="Putative E3 ubiquitin-protein ligase LIN ARM repeats" evidence="5">
    <location>
        <begin position="497"/>
        <end position="660"/>
    </location>
</feature>
<feature type="compositionally biased region" description="Low complexity" evidence="2">
    <location>
        <begin position="1"/>
        <end position="22"/>
    </location>
</feature>
<dbReference type="InterPro" id="IPR011989">
    <property type="entry name" value="ARM-like"/>
</dbReference>
<comment type="caution">
    <text evidence="6">The sequence shown here is derived from an EMBL/GenBank/DDBJ whole genome shotgun (WGS) entry which is preliminary data.</text>
</comment>
<feature type="compositionally biased region" description="Polar residues" evidence="2">
    <location>
        <begin position="437"/>
        <end position="451"/>
    </location>
</feature>
<reference evidence="6 7" key="1">
    <citation type="journal article" date="2019" name="Plant Biotechnol. J.">
        <title>The red bayberry genome and genetic basis of sex determination.</title>
        <authorList>
            <person name="Jia H.M."/>
            <person name="Jia H.J."/>
            <person name="Cai Q.L."/>
            <person name="Wang Y."/>
            <person name="Zhao H.B."/>
            <person name="Yang W.F."/>
            <person name="Wang G.Y."/>
            <person name="Li Y.H."/>
            <person name="Zhan D.L."/>
            <person name="Shen Y.T."/>
            <person name="Niu Q.F."/>
            <person name="Chang L."/>
            <person name="Qiu J."/>
            <person name="Zhao L."/>
            <person name="Xie H.B."/>
            <person name="Fu W.Y."/>
            <person name="Jin J."/>
            <person name="Li X.W."/>
            <person name="Jiao Y."/>
            <person name="Zhou C.C."/>
            <person name="Tu T."/>
            <person name="Chai C.Y."/>
            <person name="Gao J.L."/>
            <person name="Fan L.J."/>
            <person name="van de Weg E."/>
            <person name="Wang J.Y."/>
            <person name="Gao Z.S."/>
        </authorList>
    </citation>
    <scope>NUCLEOTIDE SEQUENCE [LARGE SCALE GENOMIC DNA]</scope>
    <source>
        <tissue evidence="6">Leaves</tissue>
    </source>
</reference>
<dbReference type="Gene3D" id="1.25.10.10">
    <property type="entry name" value="Leucine-rich Repeat Variant"/>
    <property type="match status" value="1"/>
</dbReference>
<dbReference type="SMART" id="SM00320">
    <property type="entry name" value="WD40"/>
    <property type="match status" value="3"/>
</dbReference>
<evidence type="ECO:0000313" key="6">
    <source>
        <dbReference type="EMBL" id="KAB1213978.1"/>
    </source>
</evidence>
<dbReference type="Pfam" id="PF00400">
    <property type="entry name" value="WD40"/>
    <property type="match status" value="1"/>
</dbReference>
<dbReference type="OrthoDB" id="6262491at2759"/>
<name>A0A6A1VQT7_9ROSI</name>
<accession>A0A6A1VQT7</accession>
<dbReference type="SUPFAM" id="SSF50978">
    <property type="entry name" value="WD40 repeat-like"/>
    <property type="match status" value="1"/>
</dbReference>
<dbReference type="InterPro" id="IPR001680">
    <property type="entry name" value="WD40_rpt"/>
</dbReference>
<dbReference type="Proteomes" id="UP000516437">
    <property type="component" value="Chromosome 5"/>
</dbReference>
<dbReference type="PROSITE" id="PS50294">
    <property type="entry name" value="WD_REPEATS_REGION"/>
    <property type="match status" value="1"/>
</dbReference>
<dbReference type="Pfam" id="PF23568">
    <property type="entry name" value="ARM_LIN"/>
    <property type="match status" value="1"/>
</dbReference>
<organism evidence="6 7">
    <name type="scientific">Morella rubra</name>
    <name type="common">Chinese bayberry</name>
    <dbReference type="NCBI Taxonomy" id="262757"/>
    <lineage>
        <taxon>Eukaryota</taxon>
        <taxon>Viridiplantae</taxon>
        <taxon>Streptophyta</taxon>
        <taxon>Embryophyta</taxon>
        <taxon>Tracheophyta</taxon>
        <taxon>Spermatophyta</taxon>
        <taxon>Magnoliopsida</taxon>
        <taxon>eudicotyledons</taxon>
        <taxon>Gunneridae</taxon>
        <taxon>Pentapetalae</taxon>
        <taxon>rosids</taxon>
        <taxon>fabids</taxon>
        <taxon>Fagales</taxon>
        <taxon>Myricaceae</taxon>
        <taxon>Morella</taxon>
    </lineage>
</organism>